<protein>
    <submittedName>
        <fullName evidence="2">Uncharacterized protein</fullName>
    </submittedName>
</protein>
<name>A0ABQ9U5S7_SAGOE</name>
<evidence type="ECO:0000256" key="1">
    <source>
        <dbReference type="SAM" id="MobiDB-lite"/>
    </source>
</evidence>
<feature type="region of interest" description="Disordered" evidence="1">
    <location>
        <begin position="1"/>
        <end position="79"/>
    </location>
</feature>
<accession>A0ABQ9U5S7</accession>
<feature type="non-terminal residue" evidence="2">
    <location>
        <position position="1"/>
    </location>
</feature>
<sequence length="79" mass="8325">AEGALGARPGGPVAGGQPRGALPNCMRQPRRAAPPGCRESPVPSRAEEELPFLCKQPGRSADLARLRPRPGRGEDCHHP</sequence>
<reference evidence="2 3" key="1">
    <citation type="submission" date="2023-05" db="EMBL/GenBank/DDBJ databases">
        <title>B98-5 Cell Line De Novo Hybrid Assembly: An Optical Mapping Approach.</title>
        <authorList>
            <person name="Kananen K."/>
            <person name="Auerbach J.A."/>
            <person name="Kautto E."/>
            <person name="Blachly J.S."/>
        </authorList>
    </citation>
    <scope>NUCLEOTIDE SEQUENCE [LARGE SCALE GENOMIC DNA]</scope>
    <source>
        <strain evidence="2">B95-8</strain>
        <tissue evidence="2">Cell line</tissue>
    </source>
</reference>
<gene>
    <name evidence="2" type="ORF">P7K49_031001</name>
</gene>
<evidence type="ECO:0000313" key="2">
    <source>
        <dbReference type="EMBL" id="KAK2091717.1"/>
    </source>
</evidence>
<feature type="compositionally biased region" description="Gly residues" evidence="1">
    <location>
        <begin position="8"/>
        <end position="18"/>
    </location>
</feature>
<proteinExistence type="predicted"/>
<keyword evidence="3" id="KW-1185">Reference proteome</keyword>
<comment type="caution">
    <text evidence="2">The sequence shown here is derived from an EMBL/GenBank/DDBJ whole genome shotgun (WGS) entry which is preliminary data.</text>
</comment>
<dbReference type="Proteomes" id="UP001266305">
    <property type="component" value="Unassembled WGS sequence"/>
</dbReference>
<dbReference type="EMBL" id="JASSZA010000016">
    <property type="protein sequence ID" value="KAK2091717.1"/>
    <property type="molecule type" value="Genomic_DNA"/>
</dbReference>
<evidence type="ECO:0000313" key="3">
    <source>
        <dbReference type="Proteomes" id="UP001266305"/>
    </source>
</evidence>
<organism evidence="2 3">
    <name type="scientific">Saguinus oedipus</name>
    <name type="common">Cotton-top tamarin</name>
    <name type="synonym">Oedipomidas oedipus</name>
    <dbReference type="NCBI Taxonomy" id="9490"/>
    <lineage>
        <taxon>Eukaryota</taxon>
        <taxon>Metazoa</taxon>
        <taxon>Chordata</taxon>
        <taxon>Craniata</taxon>
        <taxon>Vertebrata</taxon>
        <taxon>Euteleostomi</taxon>
        <taxon>Mammalia</taxon>
        <taxon>Eutheria</taxon>
        <taxon>Euarchontoglires</taxon>
        <taxon>Primates</taxon>
        <taxon>Haplorrhini</taxon>
        <taxon>Platyrrhini</taxon>
        <taxon>Cebidae</taxon>
        <taxon>Callitrichinae</taxon>
        <taxon>Saguinus</taxon>
    </lineage>
</organism>